<dbReference type="SFLD" id="SFLDG01064">
    <property type="entry name" value="F420__menaquinone_cofactor_bio"/>
    <property type="match status" value="1"/>
</dbReference>
<dbReference type="InterPro" id="IPR058240">
    <property type="entry name" value="rSAM_sf"/>
</dbReference>
<dbReference type="STRING" id="1505087.AYJ54_37495"/>
<dbReference type="SFLD" id="SFLDG01388">
    <property type="entry name" value="7_8-didemethyl-8-hydroxy-5-dea"/>
    <property type="match status" value="1"/>
</dbReference>
<comment type="catalytic activity">
    <reaction evidence="10">
        <text>5-amino-5-(4-hydroxybenzyl)-6-(D-ribitylimino)-5,6-dihydrouracil + S-adenosyl-L-methionine = 7,8-didemethyl-8-hydroxy-5-deazariboflavin + 5'-deoxyadenosine + L-methionine + NH4(+) + H(+)</text>
        <dbReference type="Rhea" id="RHEA:55204"/>
        <dbReference type="ChEBI" id="CHEBI:15378"/>
        <dbReference type="ChEBI" id="CHEBI:17319"/>
        <dbReference type="ChEBI" id="CHEBI:28938"/>
        <dbReference type="ChEBI" id="CHEBI:57844"/>
        <dbReference type="ChEBI" id="CHEBI:59789"/>
        <dbReference type="ChEBI" id="CHEBI:59904"/>
        <dbReference type="ChEBI" id="CHEBI:85936"/>
        <dbReference type="EC" id="4.3.1.32"/>
    </reaction>
</comment>
<evidence type="ECO:0000256" key="1">
    <source>
        <dbReference type="ARBA" id="ARBA00001966"/>
    </source>
</evidence>
<dbReference type="PROSITE" id="PS51918">
    <property type="entry name" value="RADICAL_SAM"/>
    <property type="match status" value="1"/>
</dbReference>
<evidence type="ECO:0000256" key="4">
    <source>
        <dbReference type="ARBA" id="ARBA00022485"/>
    </source>
</evidence>
<dbReference type="SMART" id="SM00729">
    <property type="entry name" value="Elp3"/>
    <property type="match status" value="1"/>
</dbReference>
<comment type="cofactor">
    <cofactor evidence="1">
        <name>[4Fe-4S] cluster</name>
        <dbReference type="ChEBI" id="CHEBI:49883"/>
    </cofactor>
</comment>
<evidence type="ECO:0000256" key="6">
    <source>
        <dbReference type="ARBA" id="ARBA00022723"/>
    </source>
</evidence>
<dbReference type="SUPFAM" id="SSF102114">
    <property type="entry name" value="Radical SAM enzymes"/>
    <property type="match status" value="1"/>
</dbReference>
<accession>A0A176ZAY2</accession>
<dbReference type="OrthoDB" id="9802027at2"/>
<dbReference type="SFLD" id="SFLDS00029">
    <property type="entry name" value="Radical_SAM"/>
    <property type="match status" value="1"/>
</dbReference>
<evidence type="ECO:0000256" key="3">
    <source>
        <dbReference type="ARBA" id="ARBA00012126"/>
    </source>
</evidence>
<dbReference type="HAMAP" id="MF_01611">
    <property type="entry name" value="FO_synth_sub1"/>
    <property type="match status" value="1"/>
</dbReference>
<keyword evidence="9" id="KW-0456">Lyase</keyword>
<dbReference type="GO" id="GO:0051539">
    <property type="term" value="F:4 iron, 4 sulfur cluster binding"/>
    <property type="evidence" value="ECO:0007669"/>
    <property type="project" value="UniProtKB-KW"/>
</dbReference>
<evidence type="ECO:0000256" key="8">
    <source>
        <dbReference type="ARBA" id="ARBA00023014"/>
    </source>
</evidence>
<keyword evidence="13" id="KW-1185">Reference proteome</keyword>
<dbReference type="GO" id="GO:0046872">
    <property type="term" value="F:metal ion binding"/>
    <property type="evidence" value="ECO:0007669"/>
    <property type="project" value="UniProtKB-KW"/>
</dbReference>
<dbReference type="NCBIfam" id="NF004884">
    <property type="entry name" value="PRK06245.1"/>
    <property type="match status" value="1"/>
</dbReference>
<keyword evidence="6" id="KW-0479">Metal-binding</keyword>
<keyword evidence="7" id="KW-0408">Iron</keyword>
<proteinExistence type="inferred from homology"/>
<keyword evidence="8" id="KW-0411">Iron-sulfur</keyword>
<evidence type="ECO:0000313" key="12">
    <source>
        <dbReference type="EMBL" id="OAF17042.1"/>
    </source>
</evidence>
<dbReference type="NCBIfam" id="TIGR03550">
    <property type="entry name" value="F420_cofG"/>
    <property type="match status" value="1"/>
</dbReference>
<dbReference type="UniPathway" id="UPA00072"/>
<comment type="caution">
    <text evidence="12">The sequence shown here is derived from an EMBL/GenBank/DDBJ whole genome shotgun (WGS) entry which is preliminary data.</text>
</comment>
<dbReference type="InterPro" id="IPR013785">
    <property type="entry name" value="Aldolase_TIM"/>
</dbReference>
<comment type="pathway">
    <text evidence="2">Cofactor biosynthesis; coenzyme F0 biosynthesis.</text>
</comment>
<reference evidence="12 13" key="1">
    <citation type="submission" date="2016-03" db="EMBL/GenBank/DDBJ databases">
        <title>Draft Genome Sequence of the Strain BR 10245 (Bradyrhizobium sp.) isolated from nodules of Centrolobium paraense.</title>
        <authorList>
            <person name="Simoes-Araujo J.L.Sr."/>
            <person name="Barauna A.C."/>
            <person name="Silva K."/>
            <person name="Zilli J.E."/>
        </authorList>
    </citation>
    <scope>NUCLEOTIDE SEQUENCE [LARGE SCALE GENOMIC DNA]</scope>
    <source>
        <strain evidence="12 13">BR 10245</strain>
    </source>
</reference>
<dbReference type="Gene3D" id="3.20.20.70">
    <property type="entry name" value="Aldolase class I"/>
    <property type="match status" value="1"/>
</dbReference>
<keyword evidence="5" id="KW-0949">S-adenosyl-L-methionine</keyword>
<dbReference type="Proteomes" id="UP000076959">
    <property type="component" value="Unassembled WGS sequence"/>
</dbReference>
<dbReference type="Pfam" id="PF04055">
    <property type="entry name" value="Radical_SAM"/>
    <property type="match status" value="1"/>
</dbReference>
<feature type="domain" description="Radical SAM core" evidence="11">
    <location>
        <begin position="36"/>
        <end position="283"/>
    </location>
</feature>
<evidence type="ECO:0000313" key="13">
    <source>
        <dbReference type="Proteomes" id="UP000076959"/>
    </source>
</evidence>
<sequence length="378" mass="41991">MGTSSFLEPRAVEGAELEQLFAQARVKREAYWGSVATYSRKVFIPLTNLCRDSCGYCTFVKQPGESGAGYLSPDEVLRIATRGEELGCKEALFSLGEKPELRYPQARDMLASLGYRSTIDYVIAMCELVMSKTSLIPHVNAGTMSRDELRRVKEVSGSAGLMLENVSRRLMGKGMPHYACPDKVPLQRLRTLNAAGEARLPMTTGILIGIGETWDERIDSLQSIVEVHKRHGHIQEVIVQNFRAKLGTAMAGHREPGMSDMLRTLATARLMLPAEISLQAPPNLNEAFERYLDAGINDWGGVSPLTADHINPECAWPAVGEIAFRTKQKGMSLVERLTTYPLYLRQPERYLRPAPREALRRLAREDGYAAKQAHAEAS</sequence>
<dbReference type="GO" id="GO:0016765">
    <property type="term" value="F:transferase activity, transferring alkyl or aryl (other than methyl) groups"/>
    <property type="evidence" value="ECO:0007669"/>
    <property type="project" value="InterPro"/>
</dbReference>
<evidence type="ECO:0000256" key="5">
    <source>
        <dbReference type="ARBA" id="ARBA00022691"/>
    </source>
</evidence>
<dbReference type="AlphaFoldDB" id="A0A176ZAY2"/>
<organism evidence="12 13">
    <name type="scientific">Bradyrhizobium centrolobii</name>
    <dbReference type="NCBI Taxonomy" id="1505087"/>
    <lineage>
        <taxon>Bacteria</taxon>
        <taxon>Pseudomonadati</taxon>
        <taxon>Pseudomonadota</taxon>
        <taxon>Alphaproteobacteria</taxon>
        <taxon>Hyphomicrobiales</taxon>
        <taxon>Nitrobacteraceae</taxon>
        <taxon>Bradyrhizobium</taxon>
    </lineage>
</organism>
<name>A0A176ZAY2_9BRAD</name>
<dbReference type="InterPro" id="IPR006638">
    <property type="entry name" value="Elp3/MiaA/NifB-like_rSAM"/>
</dbReference>
<dbReference type="CDD" id="cd01335">
    <property type="entry name" value="Radical_SAM"/>
    <property type="match status" value="1"/>
</dbReference>
<dbReference type="EC" id="4.3.1.32" evidence="3"/>
<dbReference type="InterPro" id="IPR034405">
    <property type="entry name" value="F420"/>
</dbReference>
<dbReference type="SFLD" id="SFLDF00294">
    <property type="entry name" value="7_8-didemethyl-8-hydroxy-5-dea"/>
    <property type="match status" value="1"/>
</dbReference>
<evidence type="ECO:0000256" key="9">
    <source>
        <dbReference type="ARBA" id="ARBA00023239"/>
    </source>
</evidence>
<evidence type="ECO:0000256" key="10">
    <source>
        <dbReference type="ARBA" id="ARBA00048974"/>
    </source>
</evidence>
<evidence type="ECO:0000259" key="11">
    <source>
        <dbReference type="PROSITE" id="PS51918"/>
    </source>
</evidence>
<gene>
    <name evidence="12" type="ORF">AYJ54_37495</name>
</gene>
<dbReference type="GO" id="GO:0044689">
    <property type="term" value="F:7,8-didemethyl-8-hydroxy-5-deazariboflavin synthase activity"/>
    <property type="evidence" value="ECO:0007669"/>
    <property type="project" value="UniProtKB-EC"/>
</dbReference>
<dbReference type="EMBL" id="LUUB01000005">
    <property type="protein sequence ID" value="OAF17042.1"/>
    <property type="molecule type" value="Genomic_DNA"/>
</dbReference>
<dbReference type="InterPro" id="IPR019939">
    <property type="entry name" value="CofG_family"/>
</dbReference>
<protein>
    <recommendedName>
        <fullName evidence="3">7,8-didemethyl-8-hydroxy-5-deazariboflavin synthase</fullName>
        <ecNumber evidence="3">4.3.1.32</ecNumber>
    </recommendedName>
</protein>
<dbReference type="InterPro" id="IPR007197">
    <property type="entry name" value="rSAM"/>
</dbReference>
<dbReference type="PANTHER" id="PTHR43076:SF15">
    <property type="entry name" value="7,8-DIDEMETHYL-8-HYDROXY-5-DEAZARIBOFLAVIN SYNTHASE"/>
    <property type="match status" value="1"/>
</dbReference>
<keyword evidence="4" id="KW-0004">4Fe-4S</keyword>
<evidence type="ECO:0000256" key="2">
    <source>
        <dbReference type="ARBA" id="ARBA00004712"/>
    </source>
</evidence>
<evidence type="ECO:0000256" key="7">
    <source>
        <dbReference type="ARBA" id="ARBA00023004"/>
    </source>
</evidence>
<dbReference type="RefSeq" id="WP_063695988.1">
    <property type="nucleotide sequence ID" value="NZ_LUUB01000005.1"/>
</dbReference>
<dbReference type="PANTHER" id="PTHR43076">
    <property type="entry name" value="FO SYNTHASE (COFH)"/>
    <property type="match status" value="1"/>
</dbReference>